<protein>
    <submittedName>
        <fullName evidence="1">Uncharacterized protein</fullName>
    </submittedName>
</protein>
<organism evidence="1 2">
    <name type="scientific">Rhododendron griersonianum</name>
    <dbReference type="NCBI Taxonomy" id="479676"/>
    <lineage>
        <taxon>Eukaryota</taxon>
        <taxon>Viridiplantae</taxon>
        <taxon>Streptophyta</taxon>
        <taxon>Embryophyta</taxon>
        <taxon>Tracheophyta</taxon>
        <taxon>Spermatophyta</taxon>
        <taxon>Magnoliopsida</taxon>
        <taxon>eudicotyledons</taxon>
        <taxon>Gunneridae</taxon>
        <taxon>Pentapetalae</taxon>
        <taxon>asterids</taxon>
        <taxon>Ericales</taxon>
        <taxon>Ericaceae</taxon>
        <taxon>Ericoideae</taxon>
        <taxon>Rhodoreae</taxon>
        <taxon>Rhododendron</taxon>
    </lineage>
</organism>
<evidence type="ECO:0000313" key="2">
    <source>
        <dbReference type="Proteomes" id="UP000823749"/>
    </source>
</evidence>
<proteinExistence type="predicted"/>
<dbReference type="Proteomes" id="UP000823749">
    <property type="component" value="Chromosome 6"/>
</dbReference>
<keyword evidence="2" id="KW-1185">Reference proteome</keyword>
<evidence type="ECO:0000313" key="1">
    <source>
        <dbReference type="EMBL" id="KAG5545447.1"/>
    </source>
</evidence>
<dbReference type="EMBL" id="JACTNZ010000006">
    <property type="protein sequence ID" value="KAG5545447.1"/>
    <property type="molecule type" value="Genomic_DNA"/>
</dbReference>
<name>A0AAV6JZ94_9ERIC</name>
<comment type="caution">
    <text evidence="1">The sequence shown here is derived from an EMBL/GenBank/DDBJ whole genome shotgun (WGS) entry which is preliminary data.</text>
</comment>
<reference evidence="1 2" key="1">
    <citation type="submission" date="2020-08" db="EMBL/GenBank/DDBJ databases">
        <title>Plant Genome Project.</title>
        <authorList>
            <person name="Zhang R.-G."/>
        </authorList>
    </citation>
    <scope>NUCLEOTIDE SEQUENCE [LARGE SCALE GENOMIC DNA]</scope>
    <source>
        <strain evidence="1">WSP0</strain>
        <tissue evidence="1">Leaf</tissue>
    </source>
</reference>
<gene>
    <name evidence="1" type="ORF">RHGRI_017813</name>
</gene>
<accession>A0AAV6JZ94</accession>
<sequence>MNLSCPVNEPKLLPELPCSLSLSPKHGLLEEVVDTIEAGGNGLIVEGGRRNQNEGQEVVDGVEEGVGINGVELDLASMEFSLRLHLREWVPIIHMISAVENEARSIPVNCF</sequence>
<dbReference type="AlphaFoldDB" id="A0AAV6JZ94"/>